<evidence type="ECO:0000313" key="2">
    <source>
        <dbReference type="Proteomes" id="UP000789860"/>
    </source>
</evidence>
<protein>
    <submittedName>
        <fullName evidence="1">5829_t:CDS:1</fullName>
    </submittedName>
</protein>
<dbReference type="Proteomes" id="UP000789860">
    <property type="component" value="Unassembled WGS sequence"/>
</dbReference>
<organism evidence="1 2">
    <name type="scientific">Scutellospora calospora</name>
    <dbReference type="NCBI Taxonomy" id="85575"/>
    <lineage>
        <taxon>Eukaryota</taxon>
        <taxon>Fungi</taxon>
        <taxon>Fungi incertae sedis</taxon>
        <taxon>Mucoromycota</taxon>
        <taxon>Glomeromycotina</taxon>
        <taxon>Glomeromycetes</taxon>
        <taxon>Diversisporales</taxon>
        <taxon>Gigasporaceae</taxon>
        <taxon>Scutellospora</taxon>
    </lineage>
</organism>
<evidence type="ECO:0000313" key="1">
    <source>
        <dbReference type="EMBL" id="CAG8491256.1"/>
    </source>
</evidence>
<accession>A0ACA9KTZ7</accession>
<comment type="caution">
    <text evidence="1">The sequence shown here is derived from an EMBL/GenBank/DDBJ whole genome shotgun (WGS) entry which is preliminary data.</text>
</comment>
<keyword evidence="2" id="KW-1185">Reference proteome</keyword>
<name>A0ACA9KTZ7_9GLOM</name>
<sequence length="62" mass="7826">MTHSKSLQFIKICRKHHKLSNRRNLLNQVMENFYDVLRKIDMDQYNESAKFWMLEYEQYRKK</sequence>
<reference evidence="1" key="1">
    <citation type="submission" date="2021-06" db="EMBL/GenBank/DDBJ databases">
        <authorList>
            <person name="Kallberg Y."/>
            <person name="Tangrot J."/>
            <person name="Rosling A."/>
        </authorList>
    </citation>
    <scope>NUCLEOTIDE SEQUENCE</scope>
    <source>
        <strain evidence="1">AU212A</strain>
    </source>
</reference>
<feature type="non-terminal residue" evidence="1">
    <location>
        <position position="62"/>
    </location>
</feature>
<dbReference type="EMBL" id="CAJVPM010002701">
    <property type="protein sequence ID" value="CAG8491256.1"/>
    <property type="molecule type" value="Genomic_DNA"/>
</dbReference>
<gene>
    <name evidence="1" type="ORF">SCALOS_LOCUS2836</name>
</gene>
<proteinExistence type="predicted"/>